<evidence type="ECO:0000313" key="2">
    <source>
        <dbReference type="Proteomes" id="UP000799537"/>
    </source>
</evidence>
<dbReference type="Proteomes" id="UP000799537">
    <property type="component" value="Unassembled WGS sequence"/>
</dbReference>
<organism evidence="1 2">
    <name type="scientific">Zasmidium cellare ATCC 36951</name>
    <dbReference type="NCBI Taxonomy" id="1080233"/>
    <lineage>
        <taxon>Eukaryota</taxon>
        <taxon>Fungi</taxon>
        <taxon>Dikarya</taxon>
        <taxon>Ascomycota</taxon>
        <taxon>Pezizomycotina</taxon>
        <taxon>Dothideomycetes</taxon>
        <taxon>Dothideomycetidae</taxon>
        <taxon>Mycosphaerellales</taxon>
        <taxon>Mycosphaerellaceae</taxon>
        <taxon>Zasmidium</taxon>
    </lineage>
</organism>
<dbReference type="RefSeq" id="XP_033669438.1">
    <property type="nucleotide sequence ID" value="XM_033805794.1"/>
</dbReference>
<gene>
    <name evidence="1" type="ORF">M409DRAFT_21300</name>
</gene>
<dbReference type="OrthoDB" id="3644718at2759"/>
<keyword evidence="2" id="KW-1185">Reference proteome</keyword>
<proteinExistence type="predicted"/>
<dbReference type="AlphaFoldDB" id="A0A6A6CS09"/>
<protein>
    <submittedName>
        <fullName evidence="1">Uncharacterized protein</fullName>
    </submittedName>
</protein>
<evidence type="ECO:0000313" key="1">
    <source>
        <dbReference type="EMBL" id="KAF2168549.1"/>
    </source>
</evidence>
<name>A0A6A6CS09_ZASCE</name>
<sequence length="339" mass="38648">MIKLPNLTSLYFHGLSKSAASDTFDLPDGPYDIAEDSCSFEHIFLDNSALGNPHEFRKAVESAPKSLKSLTISASEANDMDGWLSCASETLVLYQTSDLRGYRCNLYRPDELCTLPKNLETAVVDPEDIFLDEYGYRGYGCLYNANNWVEPFQFFTERHDIDYIPSSIETLVLQRPSGRLSEAEADQIDDAIVAILARRSVYYRHCSKCRPRCRNYFPHLKAIYLGALEDEQEYGSKEPRRRVWFQNAIRAGRQQGIDIHTRTTRSRPFHEIVFPTPPNPRDLKFVPESVKEDLRGPRAFDVYSGTWGPPGCGNCGLCSTCLRRYDAAVWKELDKASQR</sequence>
<reference evidence="1" key="1">
    <citation type="journal article" date="2020" name="Stud. Mycol.">
        <title>101 Dothideomycetes genomes: a test case for predicting lifestyles and emergence of pathogens.</title>
        <authorList>
            <person name="Haridas S."/>
            <person name="Albert R."/>
            <person name="Binder M."/>
            <person name="Bloem J."/>
            <person name="Labutti K."/>
            <person name="Salamov A."/>
            <person name="Andreopoulos B."/>
            <person name="Baker S."/>
            <person name="Barry K."/>
            <person name="Bills G."/>
            <person name="Bluhm B."/>
            <person name="Cannon C."/>
            <person name="Castanera R."/>
            <person name="Culley D."/>
            <person name="Daum C."/>
            <person name="Ezra D."/>
            <person name="Gonzalez J."/>
            <person name="Henrissat B."/>
            <person name="Kuo A."/>
            <person name="Liang C."/>
            <person name="Lipzen A."/>
            <person name="Lutzoni F."/>
            <person name="Magnuson J."/>
            <person name="Mondo S."/>
            <person name="Nolan M."/>
            <person name="Ohm R."/>
            <person name="Pangilinan J."/>
            <person name="Park H.-J."/>
            <person name="Ramirez L."/>
            <person name="Alfaro M."/>
            <person name="Sun H."/>
            <person name="Tritt A."/>
            <person name="Yoshinaga Y."/>
            <person name="Zwiers L.-H."/>
            <person name="Turgeon B."/>
            <person name="Goodwin S."/>
            <person name="Spatafora J."/>
            <person name="Crous P."/>
            <person name="Grigoriev I."/>
        </authorList>
    </citation>
    <scope>NUCLEOTIDE SEQUENCE</scope>
    <source>
        <strain evidence="1">ATCC 36951</strain>
    </source>
</reference>
<dbReference type="EMBL" id="ML993590">
    <property type="protein sequence ID" value="KAF2168549.1"/>
    <property type="molecule type" value="Genomic_DNA"/>
</dbReference>
<dbReference type="GeneID" id="54559066"/>
<accession>A0A6A6CS09</accession>